<gene>
    <name evidence="2" type="ordered locus">Celf_2965</name>
</gene>
<reference evidence="2 3" key="1">
    <citation type="submission" date="2011-04" db="EMBL/GenBank/DDBJ databases">
        <title>Complete sequence of Cellulomonas fimi ATCC 484.</title>
        <authorList>
            <consortium name="US DOE Joint Genome Institute"/>
            <person name="Lucas S."/>
            <person name="Han J."/>
            <person name="Lapidus A."/>
            <person name="Cheng J.-F."/>
            <person name="Goodwin L."/>
            <person name="Pitluck S."/>
            <person name="Peters L."/>
            <person name="Chertkov O."/>
            <person name="Detter J.C."/>
            <person name="Han C."/>
            <person name="Tapia R."/>
            <person name="Land M."/>
            <person name="Hauser L."/>
            <person name="Kyrpides N."/>
            <person name="Ivanova N."/>
            <person name="Ovchinnikova G."/>
            <person name="Pagani I."/>
            <person name="Mead D."/>
            <person name="Brumm P."/>
            <person name="Woyke T."/>
        </authorList>
    </citation>
    <scope>NUCLEOTIDE SEQUENCE [LARGE SCALE GENOMIC DNA]</scope>
    <source>
        <strain evidence="3">ATCC 484 / DSM 20113 / JCM 1341 / NBRC 15513 / NCIMB 8980 / NCTC 7547</strain>
    </source>
</reference>
<keyword evidence="3" id="KW-1185">Reference proteome</keyword>
<keyword evidence="1 2" id="KW-0812">Transmembrane</keyword>
<accession>F4GYG9</accession>
<feature type="transmembrane region" description="Helical" evidence="1">
    <location>
        <begin position="43"/>
        <end position="66"/>
    </location>
</feature>
<feature type="transmembrane region" description="Helical" evidence="1">
    <location>
        <begin position="131"/>
        <end position="151"/>
    </location>
</feature>
<protein>
    <submittedName>
        <fullName evidence="2">Putative ABC transporter transmembrane protein</fullName>
    </submittedName>
</protein>
<dbReference type="KEGG" id="cfi:Celf_2965"/>
<organism evidence="2 3">
    <name type="scientific">Cellulomonas fimi (strain ATCC 484 / DSM 20113 / JCM 1341 / CCUG 24087 / LMG 16345 / NBRC 15513 / NCIMB 8980 / NCTC 7547 / NRS-133)</name>
    <dbReference type="NCBI Taxonomy" id="590998"/>
    <lineage>
        <taxon>Bacteria</taxon>
        <taxon>Bacillati</taxon>
        <taxon>Actinomycetota</taxon>
        <taxon>Actinomycetes</taxon>
        <taxon>Micrococcales</taxon>
        <taxon>Cellulomonadaceae</taxon>
        <taxon>Cellulomonas</taxon>
    </lineage>
</organism>
<name>F4GYG9_CELFA</name>
<feature type="transmembrane region" description="Helical" evidence="1">
    <location>
        <begin position="201"/>
        <end position="221"/>
    </location>
</feature>
<dbReference type="RefSeq" id="WP_013772112.1">
    <property type="nucleotide sequence ID" value="NC_015514.1"/>
</dbReference>
<dbReference type="eggNOG" id="COG1277">
    <property type="taxonomic scope" value="Bacteria"/>
</dbReference>
<evidence type="ECO:0000256" key="1">
    <source>
        <dbReference type="SAM" id="Phobius"/>
    </source>
</evidence>
<dbReference type="PANTHER" id="PTHR37305">
    <property type="entry name" value="INTEGRAL MEMBRANE PROTEIN-RELATED"/>
    <property type="match status" value="1"/>
</dbReference>
<feature type="transmembrane region" description="Helical" evidence="1">
    <location>
        <begin position="78"/>
        <end position="103"/>
    </location>
</feature>
<dbReference type="AlphaFoldDB" id="F4GYG9"/>
<dbReference type="Proteomes" id="UP000008460">
    <property type="component" value="Chromosome"/>
</dbReference>
<feature type="transmembrane region" description="Helical" evidence="1">
    <location>
        <begin position="262"/>
        <end position="283"/>
    </location>
</feature>
<dbReference type="HOGENOM" id="CLU_051674_1_1_11"/>
<evidence type="ECO:0000313" key="3">
    <source>
        <dbReference type="Proteomes" id="UP000008460"/>
    </source>
</evidence>
<sequence>MSTTTATSPAVAAPKSVASPYKVSFGHLLKAEWIKLWSVRSTVWTLSIMIVVMVGLVAAVAGLSVANGAEGEAETGAALGYFALIPAVNMASLAVVVLGVLSITGEYTTGMIRASAAAAPRRTPVLWSKMTVLFAVILGASVIAVALAYLVELLILGPKDLALDLSDPEALRVLGGCALYLATISIFAFALGALLRHSAAALATVLGLLLVIETVVGAIPWKPLQYVSPLLPATAGGKITQPDSLNEMMNSMTDAGANLNAWQGYGVLVAWVVVILAVAALLMRRRDV</sequence>
<keyword evidence="1" id="KW-0472">Membrane</keyword>
<keyword evidence="1" id="KW-1133">Transmembrane helix</keyword>
<dbReference type="EMBL" id="CP002666">
    <property type="protein sequence ID" value="AEE47086.1"/>
    <property type="molecule type" value="Genomic_DNA"/>
</dbReference>
<feature type="transmembrane region" description="Helical" evidence="1">
    <location>
        <begin position="171"/>
        <end position="194"/>
    </location>
</feature>
<dbReference type="PANTHER" id="PTHR37305:SF1">
    <property type="entry name" value="MEMBRANE PROTEIN"/>
    <property type="match status" value="1"/>
</dbReference>
<dbReference type="GO" id="GO:0140359">
    <property type="term" value="F:ABC-type transporter activity"/>
    <property type="evidence" value="ECO:0007669"/>
    <property type="project" value="InterPro"/>
</dbReference>
<dbReference type="GO" id="GO:0005886">
    <property type="term" value="C:plasma membrane"/>
    <property type="evidence" value="ECO:0007669"/>
    <property type="project" value="UniProtKB-SubCell"/>
</dbReference>
<evidence type="ECO:0000313" key="2">
    <source>
        <dbReference type="EMBL" id="AEE47086.1"/>
    </source>
</evidence>
<proteinExistence type="predicted"/>
<dbReference type="STRING" id="590998.Celf_2965"/>